<dbReference type="OrthoDB" id="610608at2759"/>
<keyword evidence="9" id="KW-0496">Mitochondrion</keyword>
<dbReference type="PANTHER" id="PTHR43762:SF1">
    <property type="entry name" value="D-ARABINONO-1,4-LACTONE OXIDASE"/>
    <property type="match status" value="1"/>
</dbReference>
<dbReference type="EMBL" id="CP069115">
    <property type="protein sequence ID" value="QSS65342.1"/>
    <property type="molecule type" value="Genomic_DNA"/>
</dbReference>
<keyword evidence="5 9" id="KW-0285">Flavoprotein</keyword>
<dbReference type="Proteomes" id="UP000663671">
    <property type="component" value="Chromosome 3"/>
</dbReference>
<keyword evidence="6 9" id="KW-0274">FAD</keyword>
<dbReference type="Gene3D" id="3.30.70.2520">
    <property type="match status" value="1"/>
</dbReference>
<comment type="similarity">
    <text evidence="3 9">Belongs to the oxygen-dependent FAD-linked oxidoreductase family.</text>
</comment>
<dbReference type="EC" id="1.1.3.37" evidence="4 9"/>
<comment type="pathway">
    <text evidence="2 9">Cofactor biosynthesis; D-erythroascorbate biosynthesis; dehydro-D-arabinono-1,4-lactone from D-arabinose: step 2/2.</text>
</comment>
<gene>
    <name evidence="12" type="primary">ALO1</name>
    <name evidence="12" type="ORF">I7I51_06184</name>
</gene>
<accession>A0A8A1ML83</accession>
<dbReference type="AlphaFoldDB" id="A0A8A1ML83"/>
<dbReference type="NCBIfam" id="TIGR01678">
    <property type="entry name" value="FAD_lactone_ox"/>
    <property type="match status" value="1"/>
</dbReference>
<dbReference type="Pfam" id="PF04030">
    <property type="entry name" value="ALO"/>
    <property type="match status" value="1"/>
</dbReference>
<dbReference type="SUPFAM" id="SSF56176">
    <property type="entry name" value="FAD-binding/transporter-associated domain-like"/>
    <property type="match status" value="1"/>
</dbReference>
<evidence type="ECO:0000256" key="7">
    <source>
        <dbReference type="ARBA" id="ARBA00023002"/>
    </source>
</evidence>
<dbReference type="GO" id="GO:0003885">
    <property type="term" value="F:D-arabinono-1,4-lactone oxidase activity"/>
    <property type="evidence" value="ECO:0007669"/>
    <property type="project" value="UniProtKB-UniRule"/>
</dbReference>
<sequence length="595" mass="67176">MSNMEPHIAHELSKLDPAIPFRASSSHLHHTWAKTFYWRPELFIQPESVAELQKVVTLARRCRRRLVTVGSTHSPSDLTCTSAWLINLDNFRRILSFSQETGIVTVEAGIRLRSLGVELEKYGLTLPNLGSIDEQSIAGVISTGTHGSSLRYGLLSQSVLALSILLANGQVVRCSAESNIELFRAALVSLGAIGIITEMTLQTVPSFKIAWQQSVQNLPQILELWDSGLWTSSEYVRVWWLPYWKRAIIWRADKTDLPLCAPPANFYGGRVGNFIYHNLLYLSNYVPRILPWVEWFVFGMQYGFRPGKLITSAVEPGRTGLLMNCLYSQFVNEWALPLEKGPEAITRLSAWLNGDAATARIPFSSKDVWVHAPIEVRVSDTSKTNTPRPYLDPTCATGPTLFLNATLYRPHLRDPPCLARYYEAFEWLMREMGGRPHWAKNFSSSTGQKEISHMYGRDLEKWLIARKSADPDGMFLGEWHLRNLFAAPTNDVDDQDGGYSFPLAEREKSRRKLMNLRGVGDALEYIGDRRWVDDCSSTTRPGSGLREQIKGTLLPKERNHNEVQLDPPSPPTTVASEESFHHLAHGEASVMLEKR</sequence>
<evidence type="ECO:0000256" key="2">
    <source>
        <dbReference type="ARBA" id="ARBA00005083"/>
    </source>
</evidence>
<dbReference type="InterPro" id="IPR016167">
    <property type="entry name" value="FAD-bd_PCMH_sub1"/>
</dbReference>
<comment type="catalytic activity">
    <reaction evidence="9">
        <text>D-arabinono-1,4-lactone + O2 = dehydro-D-arabinono-1,4-lactone + H2O2 + H(+)</text>
        <dbReference type="Rhea" id="RHEA:23756"/>
        <dbReference type="ChEBI" id="CHEBI:15378"/>
        <dbReference type="ChEBI" id="CHEBI:15379"/>
        <dbReference type="ChEBI" id="CHEBI:16240"/>
        <dbReference type="ChEBI" id="CHEBI:16292"/>
        <dbReference type="ChEBI" id="CHEBI:58277"/>
        <dbReference type="EC" id="1.1.3.37"/>
    </reaction>
</comment>
<evidence type="ECO:0000256" key="9">
    <source>
        <dbReference type="RuleBase" id="RU367158"/>
    </source>
</evidence>
<comment type="cofactor">
    <cofactor evidence="1 9">
        <name>FAD</name>
        <dbReference type="ChEBI" id="CHEBI:57692"/>
    </cofactor>
</comment>
<evidence type="ECO:0000256" key="4">
    <source>
        <dbReference type="ARBA" id="ARBA00013136"/>
    </source>
</evidence>
<name>A0A8A1ML83_AJECA</name>
<dbReference type="InterPro" id="IPR006094">
    <property type="entry name" value="Oxid_FAD_bind_N"/>
</dbReference>
<evidence type="ECO:0000259" key="11">
    <source>
        <dbReference type="PROSITE" id="PS51387"/>
    </source>
</evidence>
<dbReference type="VEuPathDB" id="FungiDB:I7I51_06184"/>
<dbReference type="Gene3D" id="3.30.465.10">
    <property type="match status" value="1"/>
</dbReference>
<evidence type="ECO:0000256" key="6">
    <source>
        <dbReference type="ARBA" id="ARBA00022827"/>
    </source>
</evidence>
<keyword evidence="7 9" id="KW-0560">Oxidoreductase</keyword>
<evidence type="ECO:0000256" key="3">
    <source>
        <dbReference type="ARBA" id="ARBA00005466"/>
    </source>
</evidence>
<organism evidence="12 13">
    <name type="scientific">Ajellomyces capsulatus</name>
    <name type="common">Darling's disease fungus</name>
    <name type="synonym">Histoplasma capsulatum</name>
    <dbReference type="NCBI Taxonomy" id="5037"/>
    <lineage>
        <taxon>Eukaryota</taxon>
        <taxon>Fungi</taxon>
        <taxon>Dikarya</taxon>
        <taxon>Ascomycota</taxon>
        <taxon>Pezizomycotina</taxon>
        <taxon>Eurotiomycetes</taxon>
        <taxon>Eurotiomycetidae</taxon>
        <taxon>Onygenales</taxon>
        <taxon>Ajellomycetaceae</taxon>
        <taxon>Histoplasma</taxon>
    </lineage>
</organism>
<evidence type="ECO:0000256" key="10">
    <source>
        <dbReference type="SAM" id="MobiDB-lite"/>
    </source>
</evidence>
<dbReference type="InterPro" id="IPR016166">
    <property type="entry name" value="FAD-bd_PCMH"/>
</dbReference>
<dbReference type="PANTHER" id="PTHR43762">
    <property type="entry name" value="L-GULONOLACTONE OXIDASE"/>
    <property type="match status" value="1"/>
</dbReference>
<dbReference type="GO" id="GO:0031966">
    <property type="term" value="C:mitochondrial membrane"/>
    <property type="evidence" value="ECO:0007669"/>
    <property type="project" value="UniProtKB-SubCell"/>
</dbReference>
<comment type="subcellular location">
    <subcellularLocation>
        <location evidence="9">Mitochondrion membrane</location>
    </subcellularLocation>
</comment>
<dbReference type="GO" id="GO:0071949">
    <property type="term" value="F:FAD binding"/>
    <property type="evidence" value="ECO:0007669"/>
    <property type="project" value="UniProtKB-UniRule"/>
</dbReference>
<dbReference type="InterPro" id="IPR030654">
    <property type="entry name" value="Sugar_lactone_oxidase"/>
</dbReference>
<evidence type="ECO:0000256" key="5">
    <source>
        <dbReference type="ARBA" id="ARBA00022630"/>
    </source>
</evidence>
<dbReference type="UniPathway" id="UPA00771">
    <property type="reaction ID" value="UER00766"/>
</dbReference>
<evidence type="ECO:0000313" key="13">
    <source>
        <dbReference type="Proteomes" id="UP000663671"/>
    </source>
</evidence>
<protein>
    <recommendedName>
        <fullName evidence="4 9">D-arabinono-1,4-lactone oxidase</fullName>
        <shortName evidence="9">ALO</shortName>
        <ecNumber evidence="4 9">1.1.3.37</ecNumber>
    </recommendedName>
    <alternativeName>
        <fullName evidence="8 9">L-galactono-gamma-lactone oxidase</fullName>
    </alternativeName>
</protein>
<dbReference type="InterPro" id="IPR007173">
    <property type="entry name" value="ALO_C"/>
</dbReference>
<evidence type="ECO:0000313" key="12">
    <source>
        <dbReference type="EMBL" id="QSS65342.1"/>
    </source>
</evidence>
<evidence type="ECO:0000256" key="1">
    <source>
        <dbReference type="ARBA" id="ARBA00001974"/>
    </source>
</evidence>
<dbReference type="InterPro" id="IPR016169">
    <property type="entry name" value="FAD-bd_PCMH_sub2"/>
</dbReference>
<reference evidence="12" key="1">
    <citation type="submission" date="2021-01" db="EMBL/GenBank/DDBJ databases">
        <title>Chromosome-level genome assembly of a human fungal pathogen reveals clustering of transcriptionally co-regulated genes.</title>
        <authorList>
            <person name="Voorhies M."/>
            <person name="Cohen S."/>
            <person name="Shea T.P."/>
            <person name="Petrus S."/>
            <person name="Munoz J.F."/>
            <person name="Poplawski S."/>
            <person name="Goldman W.E."/>
            <person name="Michael T."/>
            <person name="Cuomo C.A."/>
            <person name="Sil A."/>
            <person name="Beyhan S."/>
        </authorList>
    </citation>
    <scope>NUCLEOTIDE SEQUENCE</scope>
    <source>
        <strain evidence="12">WU24</strain>
    </source>
</reference>
<feature type="region of interest" description="Disordered" evidence="10">
    <location>
        <begin position="555"/>
        <end position="578"/>
    </location>
</feature>
<dbReference type="InterPro" id="IPR010031">
    <property type="entry name" value="FAD_lactone_oxidase-like"/>
</dbReference>
<feature type="domain" description="FAD-binding PCMH-type" evidence="11">
    <location>
        <begin position="36"/>
        <end position="206"/>
    </location>
</feature>
<dbReference type="InterPro" id="IPR036318">
    <property type="entry name" value="FAD-bd_PCMH-like_sf"/>
</dbReference>
<evidence type="ECO:0000256" key="8">
    <source>
        <dbReference type="ARBA" id="ARBA00033418"/>
    </source>
</evidence>
<dbReference type="PROSITE" id="PS51387">
    <property type="entry name" value="FAD_PCMH"/>
    <property type="match status" value="1"/>
</dbReference>
<dbReference type="Gene3D" id="3.30.43.10">
    <property type="entry name" value="Uridine Diphospho-n-acetylenolpyruvylglucosamine Reductase, domain 2"/>
    <property type="match status" value="1"/>
</dbReference>
<dbReference type="Pfam" id="PF01565">
    <property type="entry name" value="FAD_binding_4"/>
    <property type="match status" value="1"/>
</dbReference>
<proteinExistence type="inferred from homology"/>